<reference evidence="3" key="1">
    <citation type="submission" date="2017-02" db="UniProtKB">
        <authorList>
            <consortium name="WormBaseParasite"/>
        </authorList>
    </citation>
    <scope>IDENTIFICATION</scope>
</reference>
<feature type="region of interest" description="Disordered" evidence="1">
    <location>
        <begin position="47"/>
        <end position="71"/>
    </location>
</feature>
<evidence type="ECO:0000256" key="1">
    <source>
        <dbReference type="SAM" id="MobiDB-lite"/>
    </source>
</evidence>
<organism evidence="2 3">
    <name type="scientific">Syphacia muris</name>
    <dbReference type="NCBI Taxonomy" id="451379"/>
    <lineage>
        <taxon>Eukaryota</taxon>
        <taxon>Metazoa</taxon>
        <taxon>Ecdysozoa</taxon>
        <taxon>Nematoda</taxon>
        <taxon>Chromadorea</taxon>
        <taxon>Rhabditida</taxon>
        <taxon>Spirurina</taxon>
        <taxon>Oxyuridomorpha</taxon>
        <taxon>Oxyuroidea</taxon>
        <taxon>Oxyuridae</taxon>
        <taxon>Syphacia</taxon>
    </lineage>
</organism>
<accession>A0A0N5AV57</accession>
<name>A0A0N5AV57_9BILA</name>
<sequence length="71" mass="8177">MDTGRLMYLVHKKQTENATLRVYVNEEAKEKKKKKLMQKAESKIDGWRSVGPDDPGFQQLNYSSTFTDPVA</sequence>
<keyword evidence="2" id="KW-1185">Reference proteome</keyword>
<dbReference type="Proteomes" id="UP000046393">
    <property type="component" value="Unplaced"/>
</dbReference>
<feature type="compositionally biased region" description="Polar residues" evidence="1">
    <location>
        <begin position="58"/>
        <end position="71"/>
    </location>
</feature>
<proteinExistence type="predicted"/>
<evidence type="ECO:0000313" key="2">
    <source>
        <dbReference type="Proteomes" id="UP000046393"/>
    </source>
</evidence>
<dbReference type="AlphaFoldDB" id="A0A0N5AV57"/>
<protein>
    <submittedName>
        <fullName evidence="3">BCNT-C domain-containing protein</fullName>
    </submittedName>
</protein>
<dbReference type="WBParaSite" id="SMUV_0000876301-mRNA-1">
    <property type="protein sequence ID" value="SMUV_0000876301-mRNA-1"/>
    <property type="gene ID" value="SMUV_0000876301"/>
</dbReference>
<evidence type="ECO:0000313" key="3">
    <source>
        <dbReference type="WBParaSite" id="SMUV_0000876301-mRNA-1"/>
    </source>
</evidence>